<name>A0ABD2A4Z8_VESSQ</name>
<protein>
    <recommendedName>
        <fullName evidence="2">C2H2-type domain-containing protein</fullName>
    </recommendedName>
</protein>
<dbReference type="InterPro" id="IPR013087">
    <property type="entry name" value="Znf_C2H2_type"/>
</dbReference>
<dbReference type="Proteomes" id="UP001607302">
    <property type="component" value="Unassembled WGS sequence"/>
</dbReference>
<feature type="domain" description="C2H2-type" evidence="2">
    <location>
        <begin position="71"/>
        <end position="99"/>
    </location>
</feature>
<sequence length="254" mass="28850">MQVYARVCAPGEIRDSGVASMINAKPKALSTDNCVTVKKNLNQATALEKIAPSARDLAEAGPSEVTNKCMHKCSFCGYVSSRKFNVLRHTKRIHEPMKNPRTCCGITHNSKSDYYLHCELVHPNRRSRTKISKYKYHIITGVKDSFGLLVQTVKPCRRSERIRNYVPKDSLHVTCKTSLSNCTNITADSTDQCSEKTSNVISEENQITNNSYLHSNESQIYIDFSGISDLDHFTNLHRRYLQNIDFDNILRLEE</sequence>
<organism evidence="3 4">
    <name type="scientific">Vespula squamosa</name>
    <name type="common">Southern yellow jacket</name>
    <name type="synonym">Wasp</name>
    <dbReference type="NCBI Taxonomy" id="30214"/>
    <lineage>
        <taxon>Eukaryota</taxon>
        <taxon>Metazoa</taxon>
        <taxon>Ecdysozoa</taxon>
        <taxon>Arthropoda</taxon>
        <taxon>Hexapoda</taxon>
        <taxon>Insecta</taxon>
        <taxon>Pterygota</taxon>
        <taxon>Neoptera</taxon>
        <taxon>Endopterygota</taxon>
        <taxon>Hymenoptera</taxon>
        <taxon>Apocrita</taxon>
        <taxon>Aculeata</taxon>
        <taxon>Vespoidea</taxon>
        <taxon>Vespidae</taxon>
        <taxon>Vespinae</taxon>
        <taxon>Vespula</taxon>
    </lineage>
</organism>
<keyword evidence="4" id="KW-1185">Reference proteome</keyword>
<dbReference type="GO" id="GO:0008270">
    <property type="term" value="F:zinc ion binding"/>
    <property type="evidence" value="ECO:0007669"/>
    <property type="project" value="UniProtKB-KW"/>
</dbReference>
<dbReference type="EMBL" id="JAUDFV010000155">
    <property type="protein sequence ID" value="KAL2715572.1"/>
    <property type="molecule type" value="Genomic_DNA"/>
</dbReference>
<evidence type="ECO:0000313" key="4">
    <source>
        <dbReference type="Proteomes" id="UP001607302"/>
    </source>
</evidence>
<keyword evidence="1" id="KW-0479">Metal-binding</keyword>
<comment type="caution">
    <text evidence="3">The sequence shown here is derived from an EMBL/GenBank/DDBJ whole genome shotgun (WGS) entry which is preliminary data.</text>
</comment>
<keyword evidence="1" id="KW-0863">Zinc-finger</keyword>
<reference evidence="3 4" key="1">
    <citation type="journal article" date="2024" name="Ann. Entomol. Soc. Am.">
        <title>Genomic analyses of the southern and eastern yellowjacket wasps (Hymenoptera: Vespidae) reveal evolutionary signatures of social life.</title>
        <authorList>
            <person name="Catto M.A."/>
            <person name="Caine P.B."/>
            <person name="Orr S.E."/>
            <person name="Hunt B.G."/>
            <person name="Goodisman M.A.D."/>
        </authorList>
    </citation>
    <scope>NUCLEOTIDE SEQUENCE [LARGE SCALE GENOMIC DNA]</scope>
    <source>
        <strain evidence="3">233</strain>
        <tissue evidence="3">Head and thorax</tissue>
    </source>
</reference>
<proteinExistence type="predicted"/>
<evidence type="ECO:0000259" key="2">
    <source>
        <dbReference type="PROSITE" id="PS50157"/>
    </source>
</evidence>
<dbReference type="PROSITE" id="PS50157">
    <property type="entry name" value="ZINC_FINGER_C2H2_2"/>
    <property type="match status" value="1"/>
</dbReference>
<keyword evidence="1" id="KW-0862">Zinc</keyword>
<evidence type="ECO:0000313" key="3">
    <source>
        <dbReference type="EMBL" id="KAL2715572.1"/>
    </source>
</evidence>
<gene>
    <name evidence="3" type="ORF">V1478_015270</name>
</gene>
<accession>A0ABD2A4Z8</accession>
<evidence type="ECO:0000256" key="1">
    <source>
        <dbReference type="PROSITE-ProRule" id="PRU00042"/>
    </source>
</evidence>
<dbReference type="AlphaFoldDB" id="A0ABD2A4Z8"/>